<proteinExistence type="predicted"/>
<dbReference type="Pfam" id="PF00206">
    <property type="entry name" value="Lyase_1"/>
    <property type="match status" value="1"/>
</dbReference>
<dbReference type="GO" id="GO:0004056">
    <property type="term" value="F:argininosuccinate lyase activity"/>
    <property type="evidence" value="ECO:0007669"/>
    <property type="project" value="InterPro"/>
</dbReference>
<gene>
    <name evidence="2" type="ORF">ENL47_03640</name>
</gene>
<dbReference type="PANTHER" id="PTHR43814:SF1">
    <property type="entry name" value="ARGININOSUCCINATE LYASE"/>
    <property type="match status" value="1"/>
</dbReference>
<comment type="caution">
    <text evidence="2">The sequence shown here is derived from an EMBL/GenBank/DDBJ whole genome shotgun (WGS) entry which is preliminary data.</text>
</comment>
<dbReference type="Gene3D" id="1.10.275.10">
    <property type="entry name" value="Fumarase/aspartase (N-terminal domain)"/>
    <property type="match status" value="1"/>
</dbReference>
<feature type="domain" description="Fumarate lyase N-terminal" evidence="1">
    <location>
        <begin position="17"/>
        <end position="304"/>
    </location>
</feature>
<reference evidence="2" key="1">
    <citation type="journal article" date="2020" name="mSystems">
        <title>Genome- and Community-Level Interaction Insights into Carbon Utilization and Element Cycling Functions of Hydrothermarchaeota in Hydrothermal Sediment.</title>
        <authorList>
            <person name="Zhou Z."/>
            <person name="Liu Y."/>
            <person name="Xu W."/>
            <person name="Pan J."/>
            <person name="Luo Z.H."/>
            <person name="Li M."/>
        </authorList>
    </citation>
    <scope>NUCLEOTIDE SEQUENCE [LARGE SCALE GENOMIC DNA]</scope>
    <source>
        <strain evidence="2">SpSt-1</strain>
    </source>
</reference>
<dbReference type="InterPro" id="IPR022761">
    <property type="entry name" value="Fumarate_lyase_N"/>
</dbReference>
<dbReference type="Gene3D" id="1.10.40.30">
    <property type="entry name" value="Fumarase/aspartase (C-terminal domain)"/>
    <property type="match status" value="1"/>
</dbReference>
<organism evidence="2">
    <name type="scientific">Ignisphaera aggregans</name>
    <dbReference type="NCBI Taxonomy" id="334771"/>
    <lineage>
        <taxon>Archaea</taxon>
        <taxon>Thermoproteota</taxon>
        <taxon>Thermoprotei</taxon>
        <taxon>Desulfurococcales</taxon>
        <taxon>Desulfurococcaceae</taxon>
        <taxon>Ignisphaera</taxon>
    </lineage>
</organism>
<dbReference type="GO" id="GO:0005829">
    <property type="term" value="C:cytosol"/>
    <property type="evidence" value="ECO:0007669"/>
    <property type="project" value="TreeGrafter"/>
</dbReference>
<evidence type="ECO:0000259" key="1">
    <source>
        <dbReference type="Pfam" id="PF00206"/>
    </source>
</evidence>
<dbReference type="InterPro" id="IPR008948">
    <property type="entry name" value="L-Aspartase-like"/>
</dbReference>
<name>A0A7C5YZ30_9CREN</name>
<accession>A0A7C5YZ30</accession>
<dbReference type="GO" id="GO:0042450">
    <property type="term" value="P:L-arginine biosynthetic process via ornithine"/>
    <property type="evidence" value="ECO:0007669"/>
    <property type="project" value="InterPro"/>
</dbReference>
<dbReference type="PRINTS" id="PR00149">
    <property type="entry name" value="FUMRATELYASE"/>
</dbReference>
<sequence length="472" mass="54396">MTLRYRIFVGESKSFIEDYISSLDFDRKLVKYVAMVMLAHVRALESSGYISKAQSENILKELIEVIKTNGEKIYRWIEEKKIKFEDIFEVLESYLYDVVDSGAGYIALGRSRNDHVAAVLRIFARDLLFDILLNIIELRRILLEKASEYRNTIFPFFTHQQLAQCGSAALYFLSYEHSLAVAWRQLTQKLAILSENPLGSGAAAGTMVSLDISLFSKYLCFSQDIIPPYYATGSRQFLLFLASDIVLTMSELSRMAEDLIFINSLIPYAIEFPVEHIATSSIMPHKRNLVTLEIARAKASRAIGFLTSMLSTYRSIPYGYNLDLQEVSRTFIDMVSEVLNTIKIFIDIIHGVKINEDRIIKYIEDKPWWSSDVVEYIAMKKNKPVREVYFQIAKQLKNYKQNGEALSKILSSIGITISDIWSIIRGKPVEGYIKKMIEDAWKVLENDRKLVKDEIERVEHCRLELLSEFRQV</sequence>
<dbReference type="PANTHER" id="PTHR43814">
    <property type="entry name" value="ARGININOSUCCINATE LYASE"/>
    <property type="match status" value="1"/>
</dbReference>
<dbReference type="InterPro" id="IPR024083">
    <property type="entry name" value="Fumarase/histidase_N"/>
</dbReference>
<dbReference type="Gene3D" id="1.20.200.10">
    <property type="entry name" value="Fumarase/aspartase (Central domain)"/>
    <property type="match status" value="1"/>
</dbReference>
<dbReference type="AlphaFoldDB" id="A0A7C5YZ30"/>
<dbReference type="EMBL" id="DRUB01000064">
    <property type="protein sequence ID" value="HHR95917.1"/>
    <property type="molecule type" value="Genomic_DNA"/>
</dbReference>
<dbReference type="InterPro" id="IPR000362">
    <property type="entry name" value="Fumarate_lyase_fam"/>
</dbReference>
<protein>
    <recommendedName>
        <fullName evidence="1">Fumarate lyase N-terminal domain-containing protein</fullName>
    </recommendedName>
</protein>
<dbReference type="PRINTS" id="PR00145">
    <property type="entry name" value="ARGSUCLYASE"/>
</dbReference>
<evidence type="ECO:0000313" key="2">
    <source>
        <dbReference type="EMBL" id="HHR95917.1"/>
    </source>
</evidence>
<dbReference type="InterPro" id="IPR009049">
    <property type="entry name" value="Argininosuccinate_lyase"/>
</dbReference>
<dbReference type="SUPFAM" id="SSF48557">
    <property type="entry name" value="L-aspartase-like"/>
    <property type="match status" value="1"/>
</dbReference>